<reference evidence="2" key="2">
    <citation type="submission" date="2020-09" db="EMBL/GenBank/DDBJ databases">
        <authorList>
            <person name="Sun Q."/>
            <person name="Zhou Y."/>
        </authorList>
    </citation>
    <scope>NUCLEOTIDE SEQUENCE</scope>
    <source>
        <strain evidence="2">CGMCC 1.16012</strain>
    </source>
</reference>
<dbReference type="AlphaFoldDB" id="A0A917A9I2"/>
<comment type="caution">
    <text evidence="2">The sequence shown here is derived from an EMBL/GenBank/DDBJ whole genome shotgun (WGS) entry which is preliminary data.</text>
</comment>
<dbReference type="CDD" id="cd03049">
    <property type="entry name" value="GST_N_3"/>
    <property type="match status" value="1"/>
</dbReference>
<dbReference type="InterPro" id="IPR004045">
    <property type="entry name" value="Glutathione_S-Trfase_N"/>
</dbReference>
<dbReference type="PANTHER" id="PTHR43968:SF6">
    <property type="entry name" value="GLUTATHIONE S-TRANSFERASE OMEGA"/>
    <property type="match status" value="1"/>
</dbReference>
<dbReference type="Pfam" id="PF13417">
    <property type="entry name" value="GST_N_3"/>
    <property type="match status" value="1"/>
</dbReference>
<dbReference type="Gene3D" id="3.40.30.10">
    <property type="entry name" value="Glutaredoxin"/>
    <property type="match status" value="1"/>
</dbReference>
<accession>A0A917A9I2</accession>
<gene>
    <name evidence="2" type="ORF">GCM10011517_00810</name>
</gene>
<feature type="domain" description="GST N-terminal" evidence="1">
    <location>
        <begin position="1"/>
        <end position="80"/>
    </location>
</feature>
<protein>
    <submittedName>
        <fullName evidence="2">Glutathione S-transferase</fullName>
    </submittedName>
</protein>
<name>A0A917A9I2_9RHOB</name>
<organism evidence="2 3">
    <name type="scientific">Actibacterium pelagium</name>
    <dbReference type="NCBI Taxonomy" id="2029103"/>
    <lineage>
        <taxon>Bacteria</taxon>
        <taxon>Pseudomonadati</taxon>
        <taxon>Pseudomonadota</taxon>
        <taxon>Alphaproteobacteria</taxon>
        <taxon>Rhodobacterales</taxon>
        <taxon>Roseobacteraceae</taxon>
        <taxon>Actibacterium</taxon>
    </lineage>
</organism>
<dbReference type="InterPro" id="IPR050983">
    <property type="entry name" value="GST_Omega/HSP26"/>
</dbReference>
<reference evidence="2" key="1">
    <citation type="journal article" date="2014" name="Int. J. Syst. Evol. Microbiol.">
        <title>Complete genome sequence of Corynebacterium casei LMG S-19264T (=DSM 44701T), isolated from a smear-ripened cheese.</title>
        <authorList>
            <consortium name="US DOE Joint Genome Institute (JGI-PGF)"/>
            <person name="Walter F."/>
            <person name="Albersmeier A."/>
            <person name="Kalinowski J."/>
            <person name="Ruckert C."/>
        </authorList>
    </citation>
    <scope>NUCLEOTIDE SEQUENCE</scope>
    <source>
        <strain evidence="2">CGMCC 1.16012</strain>
    </source>
</reference>
<dbReference type="PANTHER" id="PTHR43968">
    <property type="match status" value="1"/>
</dbReference>
<keyword evidence="3" id="KW-1185">Reference proteome</keyword>
<dbReference type="PROSITE" id="PS50404">
    <property type="entry name" value="GST_NTER"/>
    <property type="match status" value="1"/>
</dbReference>
<dbReference type="GO" id="GO:0005737">
    <property type="term" value="C:cytoplasm"/>
    <property type="evidence" value="ECO:0007669"/>
    <property type="project" value="TreeGrafter"/>
</dbReference>
<evidence type="ECO:0000313" key="2">
    <source>
        <dbReference type="EMBL" id="GGE36946.1"/>
    </source>
</evidence>
<dbReference type="OrthoDB" id="9795329at2"/>
<dbReference type="RefSeq" id="WP_095596958.1">
    <property type="nucleotide sequence ID" value="NZ_BMKN01000001.1"/>
</dbReference>
<dbReference type="EMBL" id="BMKN01000001">
    <property type="protein sequence ID" value="GGE36946.1"/>
    <property type="molecule type" value="Genomic_DNA"/>
</dbReference>
<dbReference type="Gene3D" id="1.20.1050.10">
    <property type="match status" value="1"/>
</dbReference>
<evidence type="ECO:0000259" key="1">
    <source>
        <dbReference type="PROSITE" id="PS50404"/>
    </source>
</evidence>
<dbReference type="Proteomes" id="UP000606730">
    <property type="component" value="Unassembled WGS sequence"/>
</dbReference>
<dbReference type="InterPro" id="IPR036249">
    <property type="entry name" value="Thioredoxin-like_sf"/>
</dbReference>
<evidence type="ECO:0000313" key="3">
    <source>
        <dbReference type="Proteomes" id="UP000606730"/>
    </source>
</evidence>
<dbReference type="InterPro" id="IPR036282">
    <property type="entry name" value="Glutathione-S-Trfase_C_sf"/>
</dbReference>
<dbReference type="CDD" id="cd03205">
    <property type="entry name" value="GST_C_6"/>
    <property type="match status" value="1"/>
</dbReference>
<proteinExistence type="predicted"/>
<dbReference type="SUPFAM" id="SSF47616">
    <property type="entry name" value="GST C-terminal domain-like"/>
    <property type="match status" value="1"/>
</dbReference>
<dbReference type="SUPFAM" id="SSF52833">
    <property type="entry name" value="Thioredoxin-like"/>
    <property type="match status" value="1"/>
</dbReference>
<sequence length="200" mass="22670">MKLFHTPASPYGRKVMVAALETGQTIEVLSCAPSPVNRDQSIVSFNPTGKVPTAILEDGSALYDSRVITRWLDTQHKGPKLYPNEPDLWTVLRREALAEGLIDAALLIRYETASRPPNLVWSEWLQGQMDKIGSSLEQMEREATEFGGVDAALIATACALSYLEFRIPKYQWRESHPKLQRWFAEFSKRPSMQQTHPRNL</sequence>